<dbReference type="Gene3D" id="3.10.450.10">
    <property type="match status" value="1"/>
</dbReference>
<keyword evidence="3" id="KW-0732">Signal</keyword>
<gene>
    <name evidence="5" type="ORF">AYBTSS11_LOCUS19354</name>
</gene>
<dbReference type="InterPro" id="IPR000010">
    <property type="entry name" value="Cystatin_dom"/>
</dbReference>
<dbReference type="PANTHER" id="PTHR47364">
    <property type="entry name" value="CYSTEINE PROTEINASE INHIBITOR 5"/>
    <property type="match status" value="1"/>
</dbReference>
<proteinExistence type="predicted"/>
<feature type="domain" description="Cystatin" evidence="4">
    <location>
        <begin position="22"/>
        <end position="111"/>
    </location>
</feature>
<feature type="signal peptide" evidence="3">
    <location>
        <begin position="1"/>
        <end position="19"/>
    </location>
</feature>
<name>A0AA86VSD8_9FABA</name>
<dbReference type="InterPro" id="IPR018073">
    <property type="entry name" value="Prot_inh_cystat_CS"/>
</dbReference>
<evidence type="ECO:0000313" key="5">
    <source>
        <dbReference type="EMBL" id="CAJ1962638.1"/>
    </source>
</evidence>
<evidence type="ECO:0000256" key="3">
    <source>
        <dbReference type="SAM" id="SignalP"/>
    </source>
</evidence>
<keyword evidence="2" id="KW-0789">Thiol protease inhibitor</keyword>
<dbReference type="Pfam" id="PF16845">
    <property type="entry name" value="SQAPI"/>
    <property type="match status" value="1"/>
</dbReference>
<evidence type="ECO:0000313" key="6">
    <source>
        <dbReference type="Proteomes" id="UP001189624"/>
    </source>
</evidence>
<dbReference type="EMBL" id="OY731403">
    <property type="protein sequence ID" value="CAJ1962638.1"/>
    <property type="molecule type" value="Genomic_DNA"/>
</dbReference>
<evidence type="ECO:0000259" key="4">
    <source>
        <dbReference type="SMART" id="SM00043"/>
    </source>
</evidence>
<sequence length="113" mass="12749">MRYHCLVLLSLMLVSYAACSDAVLGGWRPVKDLKERHVVEIAEYAVSEYDKRSGAKLKLVSVVKGETQVVAGTNYRLVLKTKDGSAINNYEAVVWEKTWLNFRNLTSFKALHS</sequence>
<keyword evidence="6" id="KW-1185">Reference proteome</keyword>
<dbReference type="CDD" id="cd00042">
    <property type="entry name" value="CY"/>
    <property type="match status" value="1"/>
</dbReference>
<evidence type="ECO:0000256" key="2">
    <source>
        <dbReference type="ARBA" id="ARBA00022704"/>
    </source>
</evidence>
<dbReference type="PROSITE" id="PS00287">
    <property type="entry name" value="CYSTATIN"/>
    <property type="match status" value="1"/>
</dbReference>
<dbReference type="Proteomes" id="UP001189624">
    <property type="component" value="Chromosome 6"/>
</dbReference>
<dbReference type="SMART" id="SM00043">
    <property type="entry name" value="CY"/>
    <property type="match status" value="1"/>
</dbReference>
<dbReference type="AlphaFoldDB" id="A0AA86VSD8"/>
<feature type="chain" id="PRO_5041721133" description="Cystatin domain-containing protein" evidence="3">
    <location>
        <begin position="20"/>
        <end position="113"/>
    </location>
</feature>
<dbReference type="PANTHER" id="PTHR47364:SF2">
    <property type="entry name" value="CYSTEINE PROTEINASE INHIBITOR 5"/>
    <property type="match status" value="1"/>
</dbReference>
<reference evidence="5" key="1">
    <citation type="submission" date="2023-10" db="EMBL/GenBank/DDBJ databases">
        <authorList>
            <person name="Domelevo Entfellner J.-B."/>
        </authorList>
    </citation>
    <scope>NUCLEOTIDE SEQUENCE</scope>
</reference>
<evidence type="ECO:0000256" key="1">
    <source>
        <dbReference type="ARBA" id="ARBA00022690"/>
    </source>
</evidence>
<dbReference type="InterPro" id="IPR046350">
    <property type="entry name" value="Cystatin_sf"/>
</dbReference>
<accession>A0AA86VSD8</accession>
<dbReference type="SUPFAM" id="SSF54403">
    <property type="entry name" value="Cystatin/monellin"/>
    <property type="match status" value="1"/>
</dbReference>
<keyword evidence="1" id="KW-0646">Protease inhibitor</keyword>
<organism evidence="5 6">
    <name type="scientific">Sphenostylis stenocarpa</name>
    <dbReference type="NCBI Taxonomy" id="92480"/>
    <lineage>
        <taxon>Eukaryota</taxon>
        <taxon>Viridiplantae</taxon>
        <taxon>Streptophyta</taxon>
        <taxon>Embryophyta</taxon>
        <taxon>Tracheophyta</taxon>
        <taxon>Spermatophyta</taxon>
        <taxon>Magnoliopsida</taxon>
        <taxon>eudicotyledons</taxon>
        <taxon>Gunneridae</taxon>
        <taxon>Pentapetalae</taxon>
        <taxon>rosids</taxon>
        <taxon>fabids</taxon>
        <taxon>Fabales</taxon>
        <taxon>Fabaceae</taxon>
        <taxon>Papilionoideae</taxon>
        <taxon>50 kb inversion clade</taxon>
        <taxon>NPAAA clade</taxon>
        <taxon>indigoferoid/millettioid clade</taxon>
        <taxon>Phaseoleae</taxon>
        <taxon>Sphenostylis</taxon>
    </lineage>
</organism>
<protein>
    <recommendedName>
        <fullName evidence="4">Cystatin domain-containing protein</fullName>
    </recommendedName>
</protein>
<dbReference type="GO" id="GO:0004869">
    <property type="term" value="F:cysteine-type endopeptidase inhibitor activity"/>
    <property type="evidence" value="ECO:0007669"/>
    <property type="project" value="UniProtKB-KW"/>
</dbReference>
<dbReference type="Gramene" id="rna-AYBTSS11_LOCUS19354">
    <property type="protein sequence ID" value="CAJ1962638.1"/>
    <property type="gene ID" value="gene-AYBTSS11_LOCUS19354"/>
</dbReference>